<evidence type="ECO:0000313" key="2">
    <source>
        <dbReference type="Proteomes" id="UP000011761"/>
    </source>
</evidence>
<keyword evidence="2" id="KW-1185">Reference proteome</keyword>
<dbReference type="HOGENOM" id="CLU_1524867_0_0_1"/>
<accession>M2MJ17</accession>
<dbReference type="KEGG" id="bcom:BAUCODRAFT_320194"/>
<sequence length="176" mass="20195">MPSPDQFTDEPYINPDTIFLSHIISKAAILAAPPKPPYEQELMLKYYRDGLALLSGTRLPPDNHKKDDARHMLLIVTNAAKAHIRAFEQRFRAARGPTDFGGFMGRGDAGPETVAKMWERTALDIEEWLQQTPEAGERDAWWPIFFCSATDIGRACRSRRSSWRCRHHCTVEPERW</sequence>
<dbReference type="GeneID" id="19111659"/>
<reference evidence="1 2" key="1">
    <citation type="journal article" date="2012" name="PLoS Pathog.">
        <title>Diverse lifestyles and strategies of plant pathogenesis encoded in the genomes of eighteen Dothideomycetes fungi.</title>
        <authorList>
            <person name="Ohm R.A."/>
            <person name="Feau N."/>
            <person name="Henrissat B."/>
            <person name="Schoch C.L."/>
            <person name="Horwitz B.A."/>
            <person name="Barry K.W."/>
            <person name="Condon B.J."/>
            <person name="Copeland A.C."/>
            <person name="Dhillon B."/>
            <person name="Glaser F."/>
            <person name="Hesse C.N."/>
            <person name="Kosti I."/>
            <person name="LaButti K."/>
            <person name="Lindquist E.A."/>
            <person name="Lucas S."/>
            <person name="Salamov A.A."/>
            <person name="Bradshaw R.E."/>
            <person name="Ciuffetti L."/>
            <person name="Hamelin R.C."/>
            <person name="Kema G.H.J."/>
            <person name="Lawrence C."/>
            <person name="Scott J.A."/>
            <person name="Spatafora J.W."/>
            <person name="Turgeon B.G."/>
            <person name="de Wit P.J.G.M."/>
            <person name="Zhong S."/>
            <person name="Goodwin S.B."/>
            <person name="Grigoriev I.V."/>
        </authorList>
    </citation>
    <scope>NUCLEOTIDE SEQUENCE [LARGE SCALE GENOMIC DNA]</scope>
    <source>
        <strain evidence="1 2">UAMH 10762</strain>
    </source>
</reference>
<organism evidence="1 2">
    <name type="scientific">Baudoinia panamericana (strain UAMH 10762)</name>
    <name type="common">Angels' share fungus</name>
    <name type="synonym">Baudoinia compniacensis (strain UAMH 10762)</name>
    <dbReference type="NCBI Taxonomy" id="717646"/>
    <lineage>
        <taxon>Eukaryota</taxon>
        <taxon>Fungi</taxon>
        <taxon>Dikarya</taxon>
        <taxon>Ascomycota</taxon>
        <taxon>Pezizomycotina</taxon>
        <taxon>Dothideomycetes</taxon>
        <taxon>Dothideomycetidae</taxon>
        <taxon>Mycosphaerellales</taxon>
        <taxon>Teratosphaeriaceae</taxon>
        <taxon>Baudoinia</taxon>
    </lineage>
</organism>
<dbReference type="RefSeq" id="XP_007681674.1">
    <property type="nucleotide sequence ID" value="XM_007683484.1"/>
</dbReference>
<dbReference type="AlphaFoldDB" id="M2MJ17"/>
<dbReference type="EMBL" id="KB445564">
    <property type="protein sequence ID" value="EMC91268.1"/>
    <property type="molecule type" value="Genomic_DNA"/>
</dbReference>
<name>M2MJ17_BAUPA</name>
<protein>
    <submittedName>
        <fullName evidence="1">Uncharacterized protein</fullName>
    </submittedName>
</protein>
<dbReference type="Proteomes" id="UP000011761">
    <property type="component" value="Unassembled WGS sequence"/>
</dbReference>
<gene>
    <name evidence="1" type="ORF">BAUCODRAFT_320194</name>
</gene>
<evidence type="ECO:0000313" key="1">
    <source>
        <dbReference type="EMBL" id="EMC91268.1"/>
    </source>
</evidence>
<proteinExistence type="predicted"/>